<evidence type="ECO:0000256" key="1">
    <source>
        <dbReference type="ARBA" id="ARBA00001933"/>
    </source>
</evidence>
<evidence type="ECO:0000256" key="10">
    <source>
        <dbReference type="RuleBase" id="RU004504"/>
    </source>
</evidence>
<evidence type="ECO:0000259" key="11">
    <source>
        <dbReference type="Pfam" id="PF00266"/>
    </source>
</evidence>
<evidence type="ECO:0000256" key="7">
    <source>
        <dbReference type="ARBA" id="ARBA00023004"/>
    </source>
</evidence>
<dbReference type="Pfam" id="PF00266">
    <property type="entry name" value="Aminotran_5"/>
    <property type="match status" value="1"/>
</dbReference>
<dbReference type="PIRSF" id="PIRSF005572">
    <property type="entry name" value="NifS"/>
    <property type="match status" value="1"/>
</dbReference>
<dbReference type="InterPro" id="IPR015424">
    <property type="entry name" value="PyrdxlP-dep_Trfase"/>
</dbReference>
<evidence type="ECO:0000256" key="3">
    <source>
        <dbReference type="ARBA" id="ARBA00012239"/>
    </source>
</evidence>
<dbReference type="InterPro" id="IPR000192">
    <property type="entry name" value="Aminotrans_V_dom"/>
</dbReference>
<gene>
    <name evidence="12" type="ORF">ACFSKL_21955</name>
</gene>
<dbReference type="Proteomes" id="UP001597361">
    <property type="component" value="Unassembled WGS sequence"/>
</dbReference>
<dbReference type="InterPro" id="IPR020578">
    <property type="entry name" value="Aminotrans_V_PyrdxlP_BS"/>
</dbReference>
<dbReference type="EMBL" id="JBHUHR010000048">
    <property type="protein sequence ID" value="MFD2037475.1"/>
    <property type="molecule type" value="Genomic_DNA"/>
</dbReference>
<keyword evidence="7" id="KW-0408">Iron</keyword>
<keyword evidence="8" id="KW-0411">Iron-sulfur</keyword>
<dbReference type="PROSITE" id="PS00595">
    <property type="entry name" value="AA_TRANSFER_CLASS_5"/>
    <property type="match status" value="1"/>
</dbReference>
<dbReference type="RefSeq" id="WP_376889381.1">
    <property type="nucleotide sequence ID" value="NZ_JBHUHR010000048.1"/>
</dbReference>
<evidence type="ECO:0000256" key="6">
    <source>
        <dbReference type="ARBA" id="ARBA00022898"/>
    </source>
</evidence>
<dbReference type="InterPro" id="IPR015422">
    <property type="entry name" value="PyrdxlP-dep_Trfase_small"/>
</dbReference>
<comment type="caution">
    <text evidence="12">The sequence shown here is derived from an EMBL/GenBank/DDBJ whole genome shotgun (WGS) entry which is preliminary data.</text>
</comment>
<proteinExistence type="inferred from homology"/>
<accession>A0ABW4VV67</accession>
<keyword evidence="13" id="KW-1185">Reference proteome</keyword>
<evidence type="ECO:0000313" key="12">
    <source>
        <dbReference type="EMBL" id="MFD2037475.1"/>
    </source>
</evidence>
<dbReference type="SUPFAM" id="SSF53383">
    <property type="entry name" value="PLP-dependent transferases"/>
    <property type="match status" value="1"/>
</dbReference>
<dbReference type="InterPro" id="IPR015421">
    <property type="entry name" value="PyrdxlP-dep_Trfase_major"/>
</dbReference>
<comment type="cofactor">
    <cofactor evidence="1 10">
        <name>pyridoxal 5'-phosphate</name>
        <dbReference type="ChEBI" id="CHEBI:597326"/>
    </cofactor>
</comment>
<dbReference type="PANTHER" id="PTHR11601">
    <property type="entry name" value="CYSTEINE DESULFURYLASE FAMILY MEMBER"/>
    <property type="match status" value="1"/>
</dbReference>
<dbReference type="PANTHER" id="PTHR11601:SF34">
    <property type="entry name" value="CYSTEINE DESULFURASE"/>
    <property type="match status" value="1"/>
</dbReference>
<dbReference type="Gene3D" id="3.90.1150.10">
    <property type="entry name" value="Aspartate Aminotransferase, domain 1"/>
    <property type="match status" value="1"/>
</dbReference>
<feature type="domain" description="Aminotransferase class V" evidence="11">
    <location>
        <begin position="5"/>
        <end position="367"/>
    </location>
</feature>
<evidence type="ECO:0000256" key="2">
    <source>
        <dbReference type="ARBA" id="ARBA00006490"/>
    </source>
</evidence>
<evidence type="ECO:0000313" key="13">
    <source>
        <dbReference type="Proteomes" id="UP001597361"/>
    </source>
</evidence>
<dbReference type="EC" id="2.8.1.7" evidence="3"/>
<comment type="catalytic activity">
    <reaction evidence="9">
        <text>(sulfur carrier)-H + L-cysteine = (sulfur carrier)-SH + L-alanine</text>
        <dbReference type="Rhea" id="RHEA:43892"/>
        <dbReference type="Rhea" id="RHEA-COMP:14737"/>
        <dbReference type="Rhea" id="RHEA-COMP:14739"/>
        <dbReference type="ChEBI" id="CHEBI:29917"/>
        <dbReference type="ChEBI" id="CHEBI:35235"/>
        <dbReference type="ChEBI" id="CHEBI:57972"/>
        <dbReference type="ChEBI" id="CHEBI:64428"/>
        <dbReference type="EC" id="2.8.1.7"/>
    </reaction>
</comment>
<evidence type="ECO:0000256" key="4">
    <source>
        <dbReference type="ARBA" id="ARBA00022679"/>
    </source>
</evidence>
<comment type="similarity">
    <text evidence="2">Belongs to the class-V pyridoxal-phosphate-dependent aminotransferase family. NifS/IscS subfamily.</text>
</comment>
<keyword evidence="5" id="KW-0479">Metal-binding</keyword>
<keyword evidence="4" id="KW-0808">Transferase</keyword>
<keyword evidence="6" id="KW-0663">Pyridoxal phosphate</keyword>
<evidence type="ECO:0000256" key="5">
    <source>
        <dbReference type="ARBA" id="ARBA00022723"/>
    </source>
</evidence>
<protein>
    <recommendedName>
        <fullName evidence="3">cysteine desulfurase</fullName>
        <ecNumber evidence="3">2.8.1.7</ecNumber>
    </recommendedName>
</protein>
<dbReference type="InterPro" id="IPR016454">
    <property type="entry name" value="Cysteine_dSase"/>
</dbReference>
<sequence>MNRPIYLDYNATTPCDPRVLESMLPYFGVHYGNPASRDHFMGWEAEDSVQNWKEELAKLFKGKPDGVIYTSGATESVNLALKGLVENAGKGKNHIITCQTEHQAVLDTCAFLESKGVKVTYLKVDRLGNISLDDLEALIDEATICVALMYANNETGIIHPIKEISEITRRKGTLLFCDATQALGKIPVNVREEGIDMMAFSAHKMYGPKGVGGLYVNQKSIGSNISPLIHGGKHQKGLRSGTLNVPGIVGLGYAAMLSKKVMEDEMARLTALRDRIEDVLVGEIEGVSVNGTGNRLAHVSNLVIAGINAEKLLLSLSKDLALSKGSACASLIHKPSHVLRAMGLSDMDALGSIRISLGRFTTAEDIDMALEKLVAGIKAQQQSKAATV</sequence>
<organism evidence="12 13">
    <name type="scientific">Belliella marina</name>
    <dbReference type="NCBI Taxonomy" id="1644146"/>
    <lineage>
        <taxon>Bacteria</taxon>
        <taxon>Pseudomonadati</taxon>
        <taxon>Bacteroidota</taxon>
        <taxon>Cytophagia</taxon>
        <taxon>Cytophagales</taxon>
        <taxon>Cyclobacteriaceae</taxon>
        <taxon>Belliella</taxon>
    </lineage>
</organism>
<evidence type="ECO:0000256" key="8">
    <source>
        <dbReference type="ARBA" id="ARBA00023014"/>
    </source>
</evidence>
<evidence type="ECO:0000256" key="9">
    <source>
        <dbReference type="ARBA" id="ARBA00050776"/>
    </source>
</evidence>
<dbReference type="Gene3D" id="3.40.640.10">
    <property type="entry name" value="Type I PLP-dependent aspartate aminotransferase-like (Major domain)"/>
    <property type="match status" value="1"/>
</dbReference>
<name>A0ABW4VV67_9BACT</name>
<reference evidence="13" key="1">
    <citation type="journal article" date="2019" name="Int. J. Syst. Evol. Microbiol.">
        <title>The Global Catalogue of Microorganisms (GCM) 10K type strain sequencing project: providing services to taxonomists for standard genome sequencing and annotation.</title>
        <authorList>
            <consortium name="The Broad Institute Genomics Platform"/>
            <consortium name="The Broad Institute Genome Sequencing Center for Infectious Disease"/>
            <person name="Wu L."/>
            <person name="Ma J."/>
        </authorList>
    </citation>
    <scope>NUCLEOTIDE SEQUENCE [LARGE SCALE GENOMIC DNA]</scope>
    <source>
        <strain evidence="13">CGMCC 1.15180</strain>
    </source>
</reference>